<dbReference type="PANTHER" id="PTHR35603:SF2">
    <property type="entry name" value="OUTER MEMBRANE LIPOPROTEIN"/>
    <property type="match status" value="1"/>
</dbReference>
<dbReference type="RefSeq" id="WP_051391896.1">
    <property type="nucleotide sequence ID" value="NZ_CP019239.1"/>
</dbReference>
<evidence type="ECO:0000256" key="4">
    <source>
        <dbReference type="SAM" id="Phobius"/>
    </source>
</evidence>
<reference evidence="6 7" key="1">
    <citation type="submission" date="2017-01" db="EMBL/GenBank/DDBJ databases">
        <authorList>
            <person name="Mah S.A."/>
            <person name="Swanson W.J."/>
            <person name="Moy G.W."/>
            <person name="Vacquier V.D."/>
        </authorList>
    </citation>
    <scope>NUCLEOTIDE SEQUENCE [LARGE SCALE GENOMIC DNA]</scope>
    <source>
        <strain evidence="6 7">DSM 22694</strain>
    </source>
</reference>
<dbReference type="eggNOG" id="COG3134">
    <property type="taxonomic scope" value="Bacteria"/>
</dbReference>
<name>A0A1P8K5I9_9BURK</name>
<keyword evidence="7" id="KW-1185">Reference proteome</keyword>
<dbReference type="InterPro" id="IPR051407">
    <property type="entry name" value="Bact_OM_lipoprot/Surf_antigen"/>
</dbReference>
<dbReference type="EMBL" id="CP019239">
    <property type="protein sequence ID" value="APW41273.1"/>
    <property type="molecule type" value="Genomic_DNA"/>
</dbReference>
<dbReference type="STRING" id="1484693.RS694_01085"/>
<comment type="subcellular location">
    <subcellularLocation>
        <location evidence="1">Membrane</location>
    </subcellularLocation>
</comment>
<evidence type="ECO:0000256" key="1">
    <source>
        <dbReference type="ARBA" id="ARBA00004370"/>
    </source>
</evidence>
<evidence type="ECO:0000256" key="2">
    <source>
        <dbReference type="ARBA" id="ARBA00023136"/>
    </source>
</evidence>
<feature type="compositionally biased region" description="Polar residues" evidence="3">
    <location>
        <begin position="90"/>
        <end position="110"/>
    </location>
</feature>
<feature type="region of interest" description="Disordered" evidence="3">
    <location>
        <begin position="227"/>
        <end position="248"/>
    </location>
</feature>
<dbReference type="GO" id="GO:0019867">
    <property type="term" value="C:outer membrane"/>
    <property type="evidence" value="ECO:0007669"/>
    <property type="project" value="InterPro"/>
</dbReference>
<feature type="domain" description="Glycine zipper 2TM" evidence="5">
    <location>
        <begin position="147"/>
        <end position="187"/>
    </location>
</feature>
<evidence type="ECO:0000313" key="6">
    <source>
        <dbReference type="EMBL" id="APW41273.1"/>
    </source>
</evidence>
<keyword evidence="4" id="KW-0812">Transmembrane</keyword>
<proteinExistence type="predicted"/>
<protein>
    <recommendedName>
        <fullName evidence="5">Glycine zipper 2TM domain-containing protein</fullName>
    </recommendedName>
</protein>
<dbReference type="AlphaFoldDB" id="A0A1P8K5I9"/>
<sequence>MLITSPSPGQTLAPSPRVLWAVVGALGITTLALGATVLHLRAPSADLAVAQAVPVSTEPAAVLETPATPKQAPVSVSKVPVAPAKHAQAATKSVANKRPVSSTSTATQPRNEAVLASDTRPAAPVCAVCGTVEGVTPVQREQSQVGLGAVAGAALGGLLGNQVGSGTGKAAATVLGVLGGGWAGHTVEKRMKQETRYQVDVRMEDGSLRSIEQATPATVGARVTVDGDTLSPASRPPVQQTAVVQTTY</sequence>
<dbReference type="Proteomes" id="UP000186110">
    <property type="component" value="Chromosome"/>
</dbReference>
<evidence type="ECO:0000313" key="7">
    <source>
        <dbReference type="Proteomes" id="UP000186110"/>
    </source>
</evidence>
<dbReference type="Pfam" id="PF05433">
    <property type="entry name" value="Rick_17kDa_Anti"/>
    <property type="match status" value="1"/>
</dbReference>
<accession>A0A1P8K5I9</accession>
<evidence type="ECO:0000259" key="5">
    <source>
        <dbReference type="Pfam" id="PF05433"/>
    </source>
</evidence>
<dbReference type="PANTHER" id="PTHR35603">
    <property type="match status" value="1"/>
</dbReference>
<gene>
    <name evidence="6" type="ORF">RS694_01085</name>
</gene>
<evidence type="ECO:0000256" key="3">
    <source>
        <dbReference type="SAM" id="MobiDB-lite"/>
    </source>
</evidence>
<keyword evidence="4" id="KW-1133">Transmembrane helix</keyword>
<organism evidence="6 7">
    <name type="scientific">Rhodoferax saidenbachensis</name>
    <dbReference type="NCBI Taxonomy" id="1484693"/>
    <lineage>
        <taxon>Bacteria</taxon>
        <taxon>Pseudomonadati</taxon>
        <taxon>Pseudomonadota</taxon>
        <taxon>Betaproteobacteria</taxon>
        <taxon>Burkholderiales</taxon>
        <taxon>Comamonadaceae</taxon>
        <taxon>Rhodoferax</taxon>
    </lineage>
</organism>
<feature type="compositionally biased region" description="Polar residues" evidence="3">
    <location>
        <begin position="237"/>
        <end position="248"/>
    </location>
</feature>
<feature type="transmembrane region" description="Helical" evidence="4">
    <location>
        <begin position="18"/>
        <end position="38"/>
    </location>
</feature>
<dbReference type="InterPro" id="IPR008816">
    <property type="entry name" value="Gly_zipper_2TM_dom"/>
</dbReference>
<feature type="region of interest" description="Disordered" evidence="3">
    <location>
        <begin position="87"/>
        <end position="116"/>
    </location>
</feature>
<keyword evidence="2 4" id="KW-0472">Membrane</keyword>
<dbReference type="KEGG" id="rsb:RS694_01085"/>